<dbReference type="Proteomes" id="UP000253664">
    <property type="component" value="Unassembled WGS sequence"/>
</dbReference>
<evidence type="ECO:0000313" key="2">
    <source>
        <dbReference type="EMBL" id="RCI13762.1"/>
    </source>
</evidence>
<sequence>MYILVCAAPCLGRASHVACRCLTDEYLLAHGPQFDHPQGHSDIDCSSPFSLQINPKPPAPREPVDLSRQVAKSPSTDLDSSPWTNLHNPSQVCSPPILDSDCCWFHACRASEESKLRSTKTVARHRFDYRVATGQSTAGSRLPDTREA</sequence>
<gene>
    <name evidence="2" type="ORF">L249_8314</name>
</gene>
<reference evidence="2 3" key="1">
    <citation type="journal article" date="2015" name="BMC Genomics">
        <title>Insights from the genome of Ophiocordyceps polyrhachis-furcata to pathogenicity and host specificity in insect fungi.</title>
        <authorList>
            <person name="Wichadakul D."/>
            <person name="Kobmoo N."/>
            <person name="Ingsriswang S."/>
            <person name="Tangphatsornruang S."/>
            <person name="Chantasingh D."/>
            <person name="Luangsa-ard J.J."/>
            <person name="Eurwilaichitr L."/>
        </authorList>
    </citation>
    <scope>NUCLEOTIDE SEQUENCE [LARGE SCALE GENOMIC DNA]</scope>
    <source>
        <strain evidence="2 3">BCC 54312</strain>
    </source>
</reference>
<feature type="compositionally biased region" description="Polar residues" evidence="1">
    <location>
        <begin position="70"/>
        <end position="85"/>
    </location>
</feature>
<protein>
    <submittedName>
        <fullName evidence="2">Uncharacterized protein</fullName>
    </submittedName>
</protein>
<accession>A0A367LHN8</accession>
<proteinExistence type="predicted"/>
<organism evidence="2 3">
    <name type="scientific">Ophiocordyceps polyrhachis-furcata BCC 54312</name>
    <dbReference type="NCBI Taxonomy" id="1330021"/>
    <lineage>
        <taxon>Eukaryota</taxon>
        <taxon>Fungi</taxon>
        <taxon>Dikarya</taxon>
        <taxon>Ascomycota</taxon>
        <taxon>Pezizomycotina</taxon>
        <taxon>Sordariomycetes</taxon>
        <taxon>Hypocreomycetidae</taxon>
        <taxon>Hypocreales</taxon>
        <taxon>Ophiocordycipitaceae</taxon>
        <taxon>Ophiocordyceps</taxon>
    </lineage>
</organism>
<keyword evidence="3" id="KW-1185">Reference proteome</keyword>
<comment type="caution">
    <text evidence="2">The sequence shown here is derived from an EMBL/GenBank/DDBJ whole genome shotgun (WGS) entry which is preliminary data.</text>
</comment>
<dbReference type="AlphaFoldDB" id="A0A367LHN8"/>
<evidence type="ECO:0000256" key="1">
    <source>
        <dbReference type="SAM" id="MobiDB-lite"/>
    </source>
</evidence>
<name>A0A367LHN8_9HYPO</name>
<feature type="region of interest" description="Disordered" evidence="1">
    <location>
        <begin position="47"/>
        <end position="85"/>
    </location>
</feature>
<evidence type="ECO:0000313" key="3">
    <source>
        <dbReference type="Proteomes" id="UP000253664"/>
    </source>
</evidence>
<dbReference type="EMBL" id="LKCN02000005">
    <property type="protein sequence ID" value="RCI13762.1"/>
    <property type="molecule type" value="Genomic_DNA"/>
</dbReference>